<dbReference type="PANTHER" id="PTHR30055">
    <property type="entry name" value="HTH-TYPE TRANSCRIPTIONAL REGULATOR RUTR"/>
    <property type="match status" value="1"/>
</dbReference>
<feature type="DNA-binding region" description="H-T-H motif" evidence="2">
    <location>
        <begin position="59"/>
        <end position="78"/>
    </location>
</feature>
<dbReference type="PROSITE" id="PS50977">
    <property type="entry name" value="HTH_TETR_2"/>
    <property type="match status" value="1"/>
</dbReference>
<dbReference type="GO" id="GO:0000976">
    <property type="term" value="F:transcription cis-regulatory region binding"/>
    <property type="evidence" value="ECO:0007669"/>
    <property type="project" value="TreeGrafter"/>
</dbReference>
<dbReference type="Pfam" id="PF00440">
    <property type="entry name" value="TetR_N"/>
    <property type="match status" value="1"/>
</dbReference>
<keyword evidence="5" id="KW-1185">Reference proteome</keyword>
<dbReference type="OrthoDB" id="3196926at2"/>
<evidence type="ECO:0000256" key="2">
    <source>
        <dbReference type="PROSITE-ProRule" id="PRU00335"/>
    </source>
</evidence>
<name>A0A4V1ZHJ7_9MICO</name>
<evidence type="ECO:0000259" key="3">
    <source>
        <dbReference type="PROSITE" id="PS50977"/>
    </source>
</evidence>
<dbReference type="PANTHER" id="PTHR30055:SF200">
    <property type="entry name" value="HTH-TYPE TRANSCRIPTIONAL REPRESSOR BDCR"/>
    <property type="match status" value="1"/>
</dbReference>
<gene>
    <name evidence="4" type="ORF">EUA98_03475</name>
</gene>
<dbReference type="GO" id="GO:0003700">
    <property type="term" value="F:DNA-binding transcription factor activity"/>
    <property type="evidence" value="ECO:0007669"/>
    <property type="project" value="TreeGrafter"/>
</dbReference>
<dbReference type="InterPro" id="IPR009057">
    <property type="entry name" value="Homeodomain-like_sf"/>
</dbReference>
<dbReference type="EMBL" id="SDWW01000006">
    <property type="protein sequence ID" value="RYV52284.1"/>
    <property type="molecule type" value="Genomic_DNA"/>
</dbReference>
<organism evidence="4 5">
    <name type="scientific">Pengzhenrongella frigida</name>
    <dbReference type="NCBI Taxonomy" id="1259133"/>
    <lineage>
        <taxon>Bacteria</taxon>
        <taxon>Bacillati</taxon>
        <taxon>Actinomycetota</taxon>
        <taxon>Actinomycetes</taxon>
        <taxon>Micrococcales</taxon>
        <taxon>Pengzhenrongella</taxon>
    </lineage>
</organism>
<protein>
    <submittedName>
        <fullName evidence="4">TetR/AcrR family transcriptional regulator</fullName>
    </submittedName>
</protein>
<dbReference type="InterPro" id="IPR050109">
    <property type="entry name" value="HTH-type_TetR-like_transc_reg"/>
</dbReference>
<dbReference type="InterPro" id="IPR023772">
    <property type="entry name" value="DNA-bd_HTH_TetR-type_CS"/>
</dbReference>
<dbReference type="AlphaFoldDB" id="A0A4V1ZHJ7"/>
<proteinExistence type="predicted"/>
<dbReference type="SUPFAM" id="SSF48498">
    <property type="entry name" value="Tetracyclin repressor-like, C-terminal domain"/>
    <property type="match status" value="1"/>
</dbReference>
<reference evidence="4 5" key="1">
    <citation type="submission" date="2019-01" db="EMBL/GenBank/DDBJ databases">
        <title>Novel species of Cellulomonas.</title>
        <authorList>
            <person name="Liu Q."/>
            <person name="Xin Y.-H."/>
        </authorList>
    </citation>
    <scope>NUCLEOTIDE SEQUENCE [LARGE SCALE GENOMIC DNA]</scope>
    <source>
        <strain evidence="4 5">HLT2-17</strain>
    </source>
</reference>
<comment type="caution">
    <text evidence="4">The sequence shown here is derived from an EMBL/GenBank/DDBJ whole genome shotgun (WGS) entry which is preliminary data.</text>
</comment>
<feature type="domain" description="HTH tetR-type" evidence="3">
    <location>
        <begin position="36"/>
        <end position="96"/>
    </location>
</feature>
<dbReference type="SUPFAM" id="SSF46689">
    <property type="entry name" value="Homeodomain-like"/>
    <property type="match status" value="1"/>
</dbReference>
<dbReference type="InterPro" id="IPR001647">
    <property type="entry name" value="HTH_TetR"/>
</dbReference>
<dbReference type="InterPro" id="IPR036271">
    <property type="entry name" value="Tet_transcr_reg_TetR-rel_C_sf"/>
</dbReference>
<dbReference type="Proteomes" id="UP000293764">
    <property type="component" value="Unassembled WGS sequence"/>
</dbReference>
<evidence type="ECO:0000256" key="1">
    <source>
        <dbReference type="ARBA" id="ARBA00023125"/>
    </source>
</evidence>
<keyword evidence="1 2" id="KW-0238">DNA-binding</keyword>
<dbReference type="RefSeq" id="WP_130101282.1">
    <property type="nucleotide sequence ID" value="NZ_SDWW01000006.1"/>
</dbReference>
<sequence length="222" mass="23399">MVALRPGERPVVTVEGLSARTSSPVVGRPTRQGGQAEAARRILDAAGPLFYGQGIRAVSADAVIDAAGVTKTTFYRHFPTKDDLVVAYLSAVSAAEQRAVADWRAAYAGRPVEVLRIYARTLGEEACGAGFRGCPFLNAVAEYPDDAHPVHVAVERHRTWLRGAAREVLEQMGVEDPDLTAVELVMVRDGAMAAGRGVPATRVTAALLRAGTAIVRAASPGA</sequence>
<accession>A0A4V1ZHJ7</accession>
<dbReference type="PRINTS" id="PR00455">
    <property type="entry name" value="HTHTETR"/>
</dbReference>
<evidence type="ECO:0000313" key="4">
    <source>
        <dbReference type="EMBL" id="RYV52284.1"/>
    </source>
</evidence>
<dbReference type="PROSITE" id="PS01081">
    <property type="entry name" value="HTH_TETR_1"/>
    <property type="match status" value="1"/>
</dbReference>
<evidence type="ECO:0000313" key="5">
    <source>
        <dbReference type="Proteomes" id="UP000293764"/>
    </source>
</evidence>
<dbReference type="Gene3D" id="1.10.357.10">
    <property type="entry name" value="Tetracycline Repressor, domain 2"/>
    <property type="match status" value="1"/>
</dbReference>